<proteinExistence type="predicted"/>
<dbReference type="GO" id="GO:0008483">
    <property type="term" value="F:transaminase activity"/>
    <property type="evidence" value="ECO:0007669"/>
    <property type="project" value="UniProtKB-KW"/>
</dbReference>
<accession>M4RTB0</accession>
<dbReference type="KEGG" id="gps:C427_4836"/>
<dbReference type="InterPro" id="IPR015422">
    <property type="entry name" value="PyrdxlP-dep_Trfase_small"/>
</dbReference>
<evidence type="ECO:0000313" key="2">
    <source>
        <dbReference type="Proteomes" id="UP000011864"/>
    </source>
</evidence>
<dbReference type="HOGENOM" id="CLU_3082870_0_0_6"/>
<dbReference type="Gene3D" id="3.90.1150.10">
    <property type="entry name" value="Aspartate Aminotransferase, domain 1"/>
    <property type="match status" value="1"/>
</dbReference>
<sequence>MQFDNIIDRTPSYALKWERYKSRDILPMWIADTEFRCAEPILDAIKSALSMV</sequence>
<reference evidence="1 2" key="1">
    <citation type="journal article" date="2013" name="Genome Announc.">
        <title>Complete Genome Sequence of Glaciecola psychrophila Strain 170T.</title>
        <authorList>
            <person name="Yin J."/>
            <person name="Chen J."/>
            <person name="Liu G."/>
            <person name="Yu Y."/>
            <person name="Song L."/>
            <person name="Wang X."/>
            <person name="Qu X."/>
        </authorList>
    </citation>
    <scope>NUCLEOTIDE SEQUENCE [LARGE SCALE GENOMIC DNA]</scope>
    <source>
        <strain evidence="1 2">170</strain>
    </source>
</reference>
<keyword evidence="2" id="KW-1185">Reference proteome</keyword>
<dbReference type="AlphaFoldDB" id="M4RTB0"/>
<keyword evidence="1" id="KW-0032">Aminotransferase</keyword>
<organism evidence="1 2">
    <name type="scientific">Paraglaciecola psychrophila 170</name>
    <dbReference type="NCBI Taxonomy" id="1129794"/>
    <lineage>
        <taxon>Bacteria</taxon>
        <taxon>Pseudomonadati</taxon>
        <taxon>Pseudomonadota</taxon>
        <taxon>Gammaproteobacteria</taxon>
        <taxon>Alteromonadales</taxon>
        <taxon>Alteromonadaceae</taxon>
        <taxon>Paraglaciecola</taxon>
    </lineage>
</organism>
<name>M4RTB0_9ALTE</name>
<evidence type="ECO:0000313" key="1">
    <source>
        <dbReference type="EMBL" id="AGH46935.1"/>
    </source>
</evidence>
<dbReference type="eggNOG" id="COG1168">
    <property type="taxonomic scope" value="Bacteria"/>
</dbReference>
<dbReference type="STRING" id="1129794.C427_4836"/>
<gene>
    <name evidence="1" type="ORF">C427_4836</name>
</gene>
<dbReference type="EMBL" id="CP003837">
    <property type="protein sequence ID" value="AGH46935.1"/>
    <property type="molecule type" value="Genomic_DNA"/>
</dbReference>
<protein>
    <submittedName>
        <fullName evidence="1">Class I and II aminotransferase</fullName>
    </submittedName>
</protein>
<dbReference type="PATRIC" id="fig|1129794.4.peg.4818"/>
<dbReference type="Proteomes" id="UP000011864">
    <property type="component" value="Chromosome"/>
</dbReference>
<keyword evidence="1" id="KW-0808">Transferase</keyword>